<dbReference type="PANTHER" id="PTHR13480:SF0">
    <property type="entry name" value="E3 UBIQUITIN-PROTEIN LIGASE HAKAI"/>
    <property type="match status" value="1"/>
</dbReference>
<feature type="region of interest" description="Disordered" evidence="13">
    <location>
        <begin position="319"/>
        <end position="360"/>
    </location>
</feature>
<evidence type="ECO:0000256" key="9">
    <source>
        <dbReference type="ARBA" id="ARBA00022833"/>
    </source>
</evidence>
<dbReference type="PANTHER" id="PTHR13480">
    <property type="entry name" value="E3 UBIQUITIN-PROTEIN LIGASE HAKAI-RELATED"/>
    <property type="match status" value="1"/>
</dbReference>
<comment type="pathway">
    <text evidence="3">Protein modification; protein ubiquitination.</text>
</comment>
<keyword evidence="10" id="KW-0539">Nucleus</keyword>
<gene>
    <name evidence="15" type="primary">EOG090X06V5</name>
</gene>
<feature type="domain" description="RING-type" evidence="14">
    <location>
        <begin position="128"/>
        <end position="165"/>
    </location>
</feature>
<name>A0A4Y7LPM8_9CRUS</name>
<dbReference type="EC" id="2.3.2.27" evidence="4"/>
<proteinExistence type="evidence at transcript level"/>
<keyword evidence="8" id="KW-0833">Ubl conjugation pathway</keyword>
<dbReference type="Pfam" id="PF18408">
    <property type="entry name" value="zf_Hakai"/>
    <property type="match status" value="1"/>
</dbReference>
<feature type="compositionally biased region" description="Low complexity" evidence="13">
    <location>
        <begin position="332"/>
        <end position="351"/>
    </location>
</feature>
<comment type="catalytic activity">
    <reaction evidence="1">
        <text>S-ubiquitinyl-[E2 ubiquitin-conjugating enzyme]-L-cysteine + [acceptor protein]-L-lysine = [E2 ubiquitin-conjugating enzyme]-L-cysteine + N(6)-ubiquitinyl-[acceptor protein]-L-lysine.</text>
        <dbReference type="EC" id="2.3.2.27"/>
    </reaction>
</comment>
<dbReference type="InterPro" id="IPR001841">
    <property type="entry name" value="Znf_RING"/>
</dbReference>
<evidence type="ECO:0000256" key="5">
    <source>
        <dbReference type="ARBA" id="ARBA00022473"/>
    </source>
</evidence>
<dbReference type="EMBL" id="LR000203">
    <property type="protein sequence ID" value="SVE69822.1"/>
    <property type="molecule type" value="mRNA"/>
</dbReference>
<dbReference type="InterPro" id="IPR041042">
    <property type="entry name" value="Znf_Hakai"/>
</dbReference>
<dbReference type="PROSITE" id="PS50089">
    <property type="entry name" value="ZF_RING_2"/>
    <property type="match status" value="1"/>
</dbReference>
<dbReference type="GO" id="GO:0016567">
    <property type="term" value="P:protein ubiquitination"/>
    <property type="evidence" value="ECO:0007669"/>
    <property type="project" value="UniProtKB-UniPathway"/>
</dbReference>
<sequence length="360" mass="39959">MDSDSSPTKKGSKNSRRGKSATTRSRGKGRGKRAVKLILSDDEESENEAETSPVKVDVENEKPLVFSTTPEITIKHPEFDLEADISQLQAPTFTTLTRGPPEPMLRLDWSLPVNLIGEKVSNPMIHCCDKCLKPILIYGRLIPCKHIYCLSCGRQEELKPCPRCREKVVRVEQTGLGNVFMCTHGGLRYGHDGCRRTYLSQRDLQAHINHRHLRLPPGHQPPQQQQSQQHHHHHSNAVREPQKISTVSLSGSRGSSNTIPVLHSRSNLVSVPIQDSAQHASYGYVPPPSSASYSSSSSYSSYTTQSAASTYGATQGYYSNYQQHSAPPPQPTSSLPSQYDGGSQSSYQWSGTNNQTYNYR</sequence>
<feature type="compositionally biased region" description="Low complexity" evidence="13">
    <location>
        <begin position="215"/>
        <end position="228"/>
    </location>
</feature>
<dbReference type="AlphaFoldDB" id="A0A4Y7LPM8"/>
<dbReference type="InterPro" id="IPR013083">
    <property type="entry name" value="Znf_RING/FYVE/PHD"/>
</dbReference>
<evidence type="ECO:0000313" key="15">
    <source>
        <dbReference type="EMBL" id="SVE69822.1"/>
    </source>
</evidence>
<feature type="region of interest" description="Disordered" evidence="13">
    <location>
        <begin position="1"/>
        <end position="54"/>
    </location>
</feature>
<keyword evidence="7 12" id="KW-0479">Metal-binding</keyword>
<dbReference type="InterPro" id="IPR040383">
    <property type="entry name" value="HAKAI/CBLL2"/>
</dbReference>
<comment type="subcellular location">
    <subcellularLocation>
        <location evidence="2">Nucleus</location>
    </subcellularLocation>
</comment>
<dbReference type="InterPro" id="IPR040380">
    <property type="entry name" value="HAKAI-like_RING-HC"/>
</dbReference>
<evidence type="ECO:0000256" key="10">
    <source>
        <dbReference type="ARBA" id="ARBA00023242"/>
    </source>
</evidence>
<evidence type="ECO:0000256" key="11">
    <source>
        <dbReference type="ARBA" id="ARBA00041081"/>
    </source>
</evidence>
<evidence type="ECO:0000256" key="2">
    <source>
        <dbReference type="ARBA" id="ARBA00004123"/>
    </source>
</evidence>
<evidence type="ECO:0000256" key="12">
    <source>
        <dbReference type="PROSITE-ProRule" id="PRU00175"/>
    </source>
</evidence>
<dbReference type="Gene3D" id="6.10.140.2210">
    <property type="match status" value="1"/>
</dbReference>
<organism evidence="15">
    <name type="scientific">Eubosmina coregoni</name>
    <dbReference type="NCBI Taxonomy" id="186181"/>
    <lineage>
        <taxon>Eukaryota</taxon>
        <taxon>Metazoa</taxon>
        <taxon>Ecdysozoa</taxon>
        <taxon>Arthropoda</taxon>
        <taxon>Crustacea</taxon>
        <taxon>Branchiopoda</taxon>
        <taxon>Diplostraca</taxon>
        <taxon>Cladocera</taxon>
        <taxon>Anomopoda</taxon>
        <taxon>Bosminidae</taxon>
        <taxon>Eubosmina</taxon>
    </lineage>
</organism>
<evidence type="ECO:0000256" key="4">
    <source>
        <dbReference type="ARBA" id="ARBA00012483"/>
    </source>
</evidence>
<feature type="compositionally biased region" description="Low complexity" evidence="13">
    <location>
        <begin position="245"/>
        <end position="256"/>
    </location>
</feature>
<evidence type="ECO:0000256" key="13">
    <source>
        <dbReference type="SAM" id="MobiDB-lite"/>
    </source>
</evidence>
<dbReference type="SUPFAM" id="SSF57850">
    <property type="entry name" value="RING/U-box"/>
    <property type="match status" value="1"/>
</dbReference>
<dbReference type="CDD" id="cd16508">
    <property type="entry name" value="RING-HC_HAKAI-like"/>
    <property type="match status" value="1"/>
</dbReference>
<keyword evidence="5" id="KW-0217">Developmental protein</keyword>
<evidence type="ECO:0000259" key="14">
    <source>
        <dbReference type="PROSITE" id="PS50089"/>
    </source>
</evidence>
<feature type="region of interest" description="Disordered" evidence="13">
    <location>
        <begin position="213"/>
        <end position="261"/>
    </location>
</feature>
<protein>
    <recommendedName>
        <fullName evidence="11">E3 ubiquitin-protein ligase Hakai</fullName>
        <ecNumber evidence="4">2.3.2.27</ecNumber>
    </recommendedName>
</protein>
<evidence type="ECO:0000256" key="8">
    <source>
        <dbReference type="ARBA" id="ARBA00022786"/>
    </source>
</evidence>
<keyword evidence="6" id="KW-0808">Transferase</keyword>
<keyword evidence="9" id="KW-0862">Zinc</keyword>
<dbReference type="GO" id="GO:0005634">
    <property type="term" value="C:nucleus"/>
    <property type="evidence" value="ECO:0007669"/>
    <property type="project" value="UniProtKB-SubCell"/>
</dbReference>
<keyword evidence="7 12" id="KW-0863">Zinc-finger</keyword>
<feature type="compositionally biased region" description="Basic residues" evidence="13">
    <location>
        <begin position="10"/>
        <end position="35"/>
    </location>
</feature>
<evidence type="ECO:0000256" key="7">
    <source>
        <dbReference type="ARBA" id="ARBA00022771"/>
    </source>
</evidence>
<dbReference type="UniPathway" id="UPA00143"/>
<dbReference type="GO" id="GO:0061630">
    <property type="term" value="F:ubiquitin protein ligase activity"/>
    <property type="evidence" value="ECO:0007669"/>
    <property type="project" value="UniProtKB-EC"/>
</dbReference>
<feature type="compositionally biased region" description="Acidic residues" evidence="13">
    <location>
        <begin position="40"/>
        <end position="49"/>
    </location>
</feature>
<accession>A0A4Y7LPM8</accession>
<dbReference type="FunFam" id="3.30.40.10:FF:000432">
    <property type="entry name" value="E3 ubiquitin-protein ligase Hakai"/>
    <property type="match status" value="1"/>
</dbReference>
<dbReference type="GO" id="GO:0030155">
    <property type="term" value="P:regulation of cell adhesion"/>
    <property type="evidence" value="ECO:0007669"/>
    <property type="project" value="TreeGrafter"/>
</dbReference>
<reference evidence="15" key="1">
    <citation type="submission" date="2018-08" db="EMBL/GenBank/DDBJ databases">
        <authorList>
            <person name="Cornetti L."/>
        </authorList>
    </citation>
    <scope>NUCLEOTIDE SEQUENCE</scope>
    <source>
        <strain evidence="15">FI-BAL1-1</strain>
    </source>
</reference>
<evidence type="ECO:0000256" key="3">
    <source>
        <dbReference type="ARBA" id="ARBA00004906"/>
    </source>
</evidence>
<evidence type="ECO:0000256" key="1">
    <source>
        <dbReference type="ARBA" id="ARBA00000900"/>
    </source>
</evidence>
<dbReference type="Gene3D" id="3.30.40.10">
    <property type="entry name" value="Zinc/RING finger domain, C3HC4 (zinc finger)"/>
    <property type="match status" value="1"/>
</dbReference>
<evidence type="ECO:0000256" key="6">
    <source>
        <dbReference type="ARBA" id="ARBA00022679"/>
    </source>
</evidence>
<dbReference type="GO" id="GO:0008270">
    <property type="term" value="F:zinc ion binding"/>
    <property type="evidence" value="ECO:0007669"/>
    <property type="project" value="UniProtKB-KW"/>
</dbReference>